<dbReference type="GO" id="GO:0004047">
    <property type="term" value="F:aminomethyltransferase activity"/>
    <property type="evidence" value="ECO:0007669"/>
    <property type="project" value="UniProtKB-EC"/>
</dbReference>
<evidence type="ECO:0000313" key="10">
    <source>
        <dbReference type="EMBL" id="MFC3688103.1"/>
    </source>
</evidence>
<proteinExistence type="inferred from homology"/>
<dbReference type="PANTHER" id="PTHR43757:SF2">
    <property type="entry name" value="AMINOMETHYLTRANSFERASE, MITOCHONDRIAL"/>
    <property type="match status" value="1"/>
</dbReference>
<dbReference type="EMBL" id="JBHRWW010000003">
    <property type="protein sequence ID" value="MFC3688103.1"/>
    <property type="molecule type" value="Genomic_DNA"/>
</dbReference>
<comment type="caution">
    <text evidence="10">The sequence shown here is derived from an EMBL/GenBank/DDBJ whole genome shotgun (WGS) entry which is preliminary data.</text>
</comment>
<evidence type="ECO:0000259" key="8">
    <source>
        <dbReference type="Pfam" id="PF01571"/>
    </source>
</evidence>
<dbReference type="RefSeq" id="WP_340293176.1">
    <property type="nucleotide sequence ID" value="NZ_JBBEOI010000098.1"/>
</dbReference>
<evidence type="ECO:0000256" key="3">
    <source>
        <dbReference type="ARBA" id="ARBA00022576"/>
    </source>
</evidence>
<evidence type="ECO:0000256" key="4">
    <source>
        <dbReference type="ARBA" id="ARBA00022679"/>
    </source>
</evidence>
<evidence type="ECO:0000256" key="1">
    <source>
        <dbReference type="ARBA" id="ARBA00008609"/>
    </source>
</evidence>
<dbReference type="PIRSF" id="PIRSF006487">
    <property type="entry name" value="GcvT"/>
    <property type="match status" value="1"/>
</dbReference>
<dbReference type="Pfam" id="PF01571">
    <property type="entry name" value="GCV_T"/>
    <property type="match status" value="1"/>
</dbReference>
<evidence type="ECO:0000259" key="9">
    <source>
        <dbReference type="Pfam" id="PF08669"/>
    </source>
</evidence>
<name>A0ABV7WFT7_9MICO</name>
<dbReference type="NCBIfam" id="TIGR00528">
    <property type="entry name" value="gcvT"/>
    <property type="match status" value="1"/>
</dbReference>
<feature type="compositionally biased region" description="Low complexity" evidence="7">
    <location>
        <begin position="8"/>
        <end position="24"/>
    </location>
</feature>
<dbReference type="InterPro" id="IPR029043">
    <property type="entry name" value="GcvT/YgfZ_C"/>
</dbReference>
<reference evidence="11" key="1">
    <citation type="journal article" date="2019" name="Int. J. Syst. Evol. Microbiol.">
        <title>The Global Catalogue of Microorganisms (GCM) 10K type strain sequencing project: providing services to taxonomists for standard genome sequencing and annotation.</title>
        <authorList>
            <consortium name="The Broad Institute Genomics Platform"/>
            <consortium name="The Broad Institute Genome Sequencing Center for Infectious Disease"/>
            <person name="Wu L."/>
            <person name="Ma J."/>
        </authorList>
    </citation>
    <scope>NUCLEOTIDE SEQUENCE [LARGE SCALE GENOMIC DNA]</scope>
    <source>
        <strain evidence="11">NCAIM B.02333</strain>
    </source>
</reference>
<dbReference type="SUPFAM" id="SSF103025">
    <property type="entry name" value="Folate-binding domain"/>
    <property type="match status" value="1"/>
</dbReference>
<comment type="catalytic activity">
    <reaction evidence="6">
        <text>N(6)-[(R)-S(8)-aminomethyldihydrolipoyl]-L-lysyl-[protein] + (6S)-5,6,7,8-tetrahydrofolate = N(6)-[(R)-dihydrolipoyl]-L-lysyl-[protein] + (6R)-5,10-methylene-5,6,7,8-tetrahydrofolate + NH4(+)</text>
        <dbReference type="Rhea" id="RHEA:16945"/>
        <dbReference type="Rhea" id="RHEA-COMP:10475"/>
        <dbReference type="Rhea" id="RHEA-COMP:10492"/>
        <dbReference type="ChEBI" id="CHEBI:15636"/>
        <dbReference type="ChEBI" id="CHEBI:28938"/>
        <dbReference type="ChEBI" id="CHEBI:57453"/>
        <dbReference type="ChEBI" id="CHEBI:83100"/>
        <dbReference type="ChEBI" id="CHEBI:83143"/>
        <dbReference type="EC" id="2.1.2.10"/>
    </reaction>
</comment>
<dbReference type="Gene3D" id="3.30.1360.120">
    <property type="entry name" value="Probable tRNA modification gtpase trme, domain 1"/>
    <property type="match status" value="1"/>
</dbReference>
<keyword evidence="3" id="KW-0032">Aminotransferase</keyword>
<feature type="region of interest" description="Disordered" evidence="7">
    <location>
        <begin position="1"/>
        <end position="26"/>
    </location>
</feature>
<gene>
    <name evidence="10" type="primary">gcvT</name>
    <name evidence="10" type="ORF">ACFOLH_07090</name>
</gene>
<keyword evidence="11" id="KW-1185">Reference proteome</keyword>
<dbReference type="InterPro" id="IPR028896">
    <property type="entry name" value="GcvT/YgfZ/DmdA"/>
</dbReference>
<dbReference type="Pfam" id="PF08669">
    <property type="entry name" value="GCV_T_C"/>
    <property type="match status" value="1"/>
</dbReference>
<evidence type="ECO:0000313" key="11">
    <source>
        <dbReference type="Proteomes" id="UP001595685"/>
    </source>
</evidence>
<feature type="domain" description="Aminomethyltransferase C-terminal" evidence="9">
    <location>
        <begin position="316"/>
        <end position="399"/>
    </location>
</feature>
<dbReference type="NCBIfam" id="NF001567">
    <property type="entry name" value="PRK00389.1"/>
    <property type="match status" value="1"/>
</dbReference>
<evidence type="ECO:0000256" key="5">
    <source>
        <dbReference type="ARBA" id="ARBA00031395"/>
    </source>
</evidence>
<comment type="similarity">
    <text evidence="1">Belongs to the GcvT family.</text>
</comment>
<dbReference type="InterPro" id="IPR013977">
    <property type="entry name" value="GcvT_C"/>
</dbReference>
<dbReference type="Proteomes" id="UP001595685">
    <property type="component" value="Unassembled WGS sequence"/>
</dbReference>
<dbReference type="EC" id="2.1.2.10" evidence="2"/>
<organism evidence="10 11">
    <name type="scientific">Aquipuribacter hungaricus</name>
    <dbReference type="NCBI Taxonomy" id="545624"/>
    <lineage>
        <taxon>Bacteria</taxon>
        <taxon>Bacillati</taxon>
        <taxon>Actinomycetota</taxon>
        <taxon>Actinomycetes</taxon>
        <taxon>Micrococcales</taxon>
        <taxon>Intrasporangiaceae</taxon>
        <taxon>Aquipuribacter</taxon>
    </lineage>
</organism>
<dbReference type="SUPFAM" id="SSF101790">
    <property type="entry name" value="Aminomethyltransferase beta-barrel domain"/>
    <property type="match status" value="1"/>
</dbReference>
<dbReference type="PANTHER" id="PTHR43757">
    <property type="entry name" value="AMINOMETHYLTRANSFERASE"/>
    <property type="match status" value="1"/>
</dbReference>
<dbReference type="InterPro" id="IPR006222">
    <property type="entry name" value="GCVT_N"/>
</dbReference>
<keyword evidence="4 10" id="KW-0808">Transferase</keyword>
<sequence>MADTASETPDGTPAAGAPGTPAAPLHRSPLHEAHAAAGARFAPFGGWTMPVEYAGGGTLAEHAAVRERVGLFDVSHLGTVLVRGAGAVPLLERVLSGPVADLADGRARYTLCLTEDGGIVDDLIVYRVAADDLVLVPNASNAPAVVRALQYAAEGQAVEVVEVVNVHADVAVLAVQGPLADDVMDAAGLPRGHDYLSFVTVPSAPGSDPSDPSDRTVVCRTGYTGERGYEVLVPAARAAGVFDALSRAVAAHGGLLAGLGARDTLRTEMGYPLHGSDIGTDVSPVEAGLGFAVGWAKPDFVGRDAVVALKASGPARRATGLLALGRGVPRAGMAVHRPDGDGLGERVGTTTSGTFSPTLRTGIALALLDTAAGLVAGDEVVVDIRGRALRCRVARPPFVPPHVRD</sequence>
<protein>
    <recommendedName>
        <fullName evidence="2">aminomethyltransferase</fullName>
        <ecNumber evidence="2">2.1.2.10</ecNumber>
    </recommendedName>
    <alternativeName>
        <fullName evidence="5">Glycine cleavage system T protein</fullName>
    </alternativeName>
</protein>
<accession>A0ABV7WFT7</accession>
<evidence type="ECO:0000256" key="2">
    <source>
        <dbReference type="ARBA" id="ARBA00012616"/>
    </source>
</evidence>
<evidence type="ECO:0000256" key="6">
    <source>
        <dbReference type="ARBA" id="ARBA00047665"/>
    </source>
</evidence>
<evidence type="ECO:0000256" key="7">
    <source>
        <dbReference type="SAM" id="MobiDB-lite"/>
    </source>
</evidence>
<dbReference type="InterPro" id="IPR027266">
    <property type="entry name" value="TrmE/GcvT-like"/>
</dbReference>
<feature type="domain" description="GCVT N-terminal" evidence="8">
    <location>
        <begin position="30"/>
        <end position="297"/>
    </location>
</feature>
<dbReference type="InterPro" id="IPR006223">
    <property type="entry name" value="GcvT"/>
</dbReference>